<accession>A0A9C7G710</accession>
<reference evidence="1" key="1">
    <citation type="submission" date="2021-10" db="EMBL/GenBank/DDBJ databases">
        <authorList>
            <person name="Criscuolo A."/>
        </authorList>
    </citation>
    <scope>NUCLEOTIDE SEQUENCE</scope>
    <source>
        <strain evidence="1">CIP111885</strain>
    </source>
</reference>
<name>A0A9C7G710_9BACI</name>
<dbReference type="Proteomes" id="UP000789845">
    <property type="component" value="Unassembled WGS sequence"/>
</dbReference>
<comment type="caution">
    <text evidence="1">The sequence shown here is derived from an EMBL/GenBank/DDBJ whole genome shotgun (WGS) entry which is preliminary data.</text>
</comment>
<evidence type="ECO:0000313" key="1">
    <source>
        <dbReference type="EMBL" id="CAG9607266.1"/>
    </source>
</evidence>
<gene>
    <name evidence="1" type="ORF">NEOCIP111885_00956</name>
</gene>
<dbReference type="RefSeq" id="WP_230495531.1">
    <property type="nucleotide sequence ID" value="NZ_CAKJTG010000004.1"/>
</dbReference>
<proteinExistence type="predicted"/>
<keyword evidence="2" id="KW-1185">Reference proteome</keyword>
<protein>
    <recommendedName>
        <fullName evidence="3">Amino acid decarboxylase</fullName>
    </recommendedName>
</protein>
<evidence type="ECO:0008006" key="3">
    <source>
        <dbReference type="Google" id="ProtNLM"/>
    </source>
</evidence>
<organism evidence="1 2">
    <name type="scientific">Pseudoneobacillus rhizosphaerae</name>
    <dbReference type="NCBI Taxonomy" id="2880968"/>
    <lineage>
        <taxon>Bacteria</taxon>
        <taxon>Bacillati</taxon>
        <taxon>Bacillota</taxon>
        <taxon>Bacilli</taxon>
        <taxon>Bacillales</taxon>
        <taxon>Bacillaceae</taxon>
        <taxon>Pseudoneobacillus</taxon>
    </lineage>
</organism>
<evidence type="ECO:0000313" key="2">
    <source>
        <dbReference type="Proteomes" id="UP000789845"/>
    </source>
</evidence>
<dbReference type="EMBL" id="CAKJTG010000004">
    <property type="protein sequence ID" value="CAG9607266.1"/>
    <property type="molecule type" value="Genomic_DNA"/>
</dbReference>
<sequence length="81" mass="9003">MLNVQREGTKAIIDARELIKQGIHPRGEIIEFIKEAELGTIIEVHLPLPGQPLVAAIEQLGLNAVVNEIAPDHFRILILKH</sequence>
<dbReference type="AlphaFoldDB" id="A0A9C7G710"/>